<dbReference type="InterPro" id="IPR016160">
    <property type="entry name" value="Ald_DH_CS_CYS"/>
</dbReference>
<feature type="active site" evidence="5">
    <location>
        <position position="234"/>
    </location>
</feature>
<dbReference type="InterPro" id="IPR012394">
    <property type="entry name" value="Aldehyde_DH_NAD(P)"/>
</dbReference>
<organism evidence="9">
    <name type="scientific">Castor canadensis</name>
    <name type="common">American beaver</name>
    <dbReference type="NCBI Taxonomy" id="51338"/>
    <lineage>
        <taxon>Eukaryota</taxon>
        <taxon>Metazoa</taxon>
        <taxon>Chordata</taxon>
        <taxon>Craniata</taxon>
        <taxon>Vertebrata</taxon>
        <taxon>Euteleostomi</taxon>
        <taxon>Mammalia</taxon>
        <taxon>Eutheria</taxon>
        <taxon>Euarchontoglires</taxon>
        <taxon>Glires</taxon>
        <taxon>Rodentia</taxon>
        <taxon>Castorimorpha</taxon>
        <taxon>Castoridae</taxon>
        <taxon>Castor</taxon>
    </lineage>
</organism>
<evidence type="ECO:0000256" key="5">
    <source>
        <dbReference type="PIRSR" id="PIRSR036492-1"/>
    </source>
</evidence>
<evidence type="ECO:0000256" key="6">
    <source>
        <dbReference type="PROSITE-ProRule" id="PRU10007"/>
    </source>
</evidence>
<evidence type="ECO:0000313" key="9">
    <source>
        <dbReference type="Ensembl" id="ENSCCNP00000012287.1"/>
    </source>
</evidence>
<dbReference type="GO" id="GO:0004028">
    <property type="term" value="F:3-chloroallyl aldehyde dehydrogenase activity"/>
    <property type="evidence" value="ECO:0007669"/>
    <property type="project" value="TreeGrafter"/>
</dbReference>
<dbReference type="FunFam" id="3.40.605.10:FF:000004">
    <property type="entry name" value="Aldehyde dehydrogenase"/>
    <property type="match status" value="1"/>
</dbReference>
<keyword evidence="3" id="KW-0520">NAD</keyword>
<feature type="domain" description="Aldehyde dehydrogenase" evidence="8">
    <location>
        <begin position="4"/>
        <end position="396"/>
    </location>
</feature>
<evidence type="ECO:0000256" key="1">
    <source>
        <dbReference type="ARBA" id="ARBA00009986"/>
    </source>
</evidence>
<proteinExistence type="inferred from homology"/>
<name>A0A8C0WNH1_CASCN</name>
<dbReference type="PROSITE" id="PS00070">
    <property type="entry name" value="ALDEHYDE_DEHYDR_CYS"/>
    <property type="match status" value="1"/>
</dbReference>
<feature type="active site" evidence="5 6">
    <location>
        <position position="200"/>
    </location>
</feature>
<reference evidence="9" key="1">
    <citation type="submission" date="2023-09" db="UniProtKB">
        <authorList>
            <consortium name="Ensembl"/>
        </authorList>
    </citation>
    <scope>IDENTIFICATION</scope>
</reference>
<dbReference type="GO" id="GO:0006081">
    <property type="term" value="P:aldehyde metabolic process"/>
    <property type="evidence" value="ECO:0007669"/>
    <property type="project" value="InterPro"/>
</dbReference>
<sequence length="428" mass="47500">MDPVEDTLRRLREAFNAGRTRPAEFRVEQLKGLSRFLQDNRQLLKDALAQDLHKVRVERSSLGAAASFLGRARLTISPMPQITQLDSTFIRKEPYGLVLIIAPWNYPVNLILVPLVGAIAAGNCVVLKPSEISKSTEKVLVTLLPQYLDKSCFAVVLGGPQETGQLLKHKFDYIFFTGSPHVGKIVMTAATKHLTPVTLELGGKNPCYVDDNCDPQTVANRVAFFRYFNTGQTCVAPDYILCSPEMQERLLPALQSAITRFYGDDPQSSPNLGRIINQKHFKRLQGLLGCGRVAIGGQSDESDRYIAPTVLVDVQETEPVMQEEIFGPILPLVTVRSLDEAIDFINRREKPLALYAFSNLNQVLERTSSGTFAGNEGFIYLTLPSLPLGGVGESLLSPTTQSTTPGRLAWYPRPASAQLFFFFFFWLS</sequence>
<evidence type="ECO:0000256" key="7">
    <source>
        <dbReference type="RuleBase" id="RU003345"/>
    </source>
</evidence>
<dbReference type="InterPro" id="IPR015590">
    <property type="entry name" value="Aldehyde_DH_dom"/>
</dbReference>
<dbReference type="Pfam" id="PF00171">
    <property type="entry name" value="Aldedh"/>
    <property type="match status" value="1"/>
</dbReference>
<dbReference type="PANTHER" id="PTHR43570">
    <property type="entry name" value="ALDEHYDE DEHYDROGENASE"/>
    <property type="match status" value="1"/>
</dbReference>
<protein>
    <recommendedName>
        <fullName evidence="4">Aldehyde dehydrogenase</fullName>
    </recommendedName>
</protein>
<dbReference type="Gene3D" id="3.40.605.10">
    <property type="entry name" value="Aldehyde Dehydrogenase, Chain A, domain 1"/>
    <property type="match status" value="1"/>
</dbReference>
<dbReference type="Ensembl" id="ENSCCNT00000016110.1">
    <property type="protein sequence ID" value="ENSCCNP00000012287.1"/>
    <property type="gene ID" value="ENSCCNG00000012146.1"/>
</dbReference>
<dbReference type="InterPro" id="IPR016161">
    <property type="entry name" value="Ald_DH/histidinol_DH"/>
</dbReference>
<accession>A0A8C0WNH1</accession>
<evidence type="ECO:0000256" key="4">
    <source>
        <dbReference type="PIRNR" id="PIRNR036492"/>
    </source>
</evidence>
<dbReference type="SUPFAM" id="SSF53720">
    <property type="entry name" value="ALDH-like"/>
    <property type="match status" value="1"/>
</dbReference>
<dbReference type="PROSITE" id="PS00687">
    <property type="entry name" value="ALDEHYDE_DEHYDR_GLU"/>
    <property type="match status" value="1"/>
</dbReference>
<evidence type="ECO:0000259" key="8">
    <source>
        <dbReference type="Pfam" id="PF00171"/>
    </source>
</evidence>
<dbReference type="InterPro" id="IPR016162">
    <property type="entry name" value="Ald_DH_N"/>
</dbReference>
<dbReference type="InterPro" id="IPR016163">
    <property type="entry name" value="Ald_DH_C"/>
</dbReference>
<dbReference type="GO" id="GO:0005737">
    <property type="term" value="C:cytoplasm"/>
    <property type="evidence" value="ECO:0007669"/>
    <property type="project" value="TreeGrafter"/>
</dbReference>
<dbReference type="InterPro" id="IPR029510">
    <property type="entry name" value="Ald_DH_CS_GLU"/>
</dbReference>
<evidence type="ECO:0000256" key="3">
    <source>
        <dbReference type="ARBA" id="ARBA00023027"/>
    </source>
</evidence>
<dbReference type="GO" id="GO:0004029">
    <property type="term" value="F:aldehyde dehydrogenase (NAD+) activity"/>
    <property type="evidence" value="ECO:0007669"/>
    <property type="project" value="TreeGrafter"/>
</dbReference>
<dbReference type="PANTHER" id="PTHR43570:SF2">
    <property type="entry name" value="ALDEHYDE DEHYDROGENASE FAMILY 3 MEMBER B1"/>
    <property type="match status" value="1"/>
</dbReference>
<comment type="similarity">
    <text evidence="1 4 7">Belongs to the aldehyde dehydrogenase family.</text>
</comment>
<gene>
    <name evidence="9" type="primary">LOC109692072</name>
</gene>
<keyword evidence="2 4" id="KW-0560">Oxidoreductase</keyword>
<dbReference type="AlphaFoldDB" id="A0A8C0WNH1"/>
<dbReference type="FunFam" id="3.40.309.10:FF:000003">
    <property type="entry name" value="Aldehyde dehydrogenase"/>
    <property type="match status" value="1"/>
</dbReference>
<dbReference type="PIRSF" id="PIRSF036492">
    <property type="entry name" value="ALDH"/>
    <property type="match status" value="1"/>
</dbReference>
<dbReference type="Gene3D" id="3.40.309.10">
    <property type="entry name" value="Aldehyde Dehydrogenase, Chain A, domain 2"/>
    <property type="match status" value="1"/>
</dbReference>
<evidence type="ECO:0000256" key="2">
    <source>
        <dbReference type="ARBA" id="ARBA00023002"/>
    </source>
</evidence>